<feature type="domain" description="LOB" evidence="3">
    <location>
        <begin position="1"/>
        <end position="107"/>
    </location>
</feature>
<sequence>MSCNGCRVLRKGCSETCVLRQCLRLIETPEAQGHATLFVAKFFGRAGLMSFISAVPESERPALFQSLLFEACGRTINPINGAVGLLWTGNWHLLQAAVETVLRGGTLRALPLDEEPQPNSAAHETGASLYAPPMRRSCSKPQQQQHAQAPLKRPRPPSSPVHEDDGDGVMGGRPVEPSDLDLCLTSAGAGDQRQWKRPGTPSEESVTTCSESGVGRAAAPCHRRQQQPTLLNLFD</sequence>
<feature type="region of interest" description="Disordered" evidence="2">
    <location>
        <begin position="131"/>
        <end position="235"/>
    </location>
</feature>
<feature type="compositionally biased region" description="Polar residues" evidence="2">
    <location>
        <begin position="202"/>
        <end position="211"/>
    </location>
</feature>
<dbReference type="Pfam" id="PF03195">
    <property type="entry name" value="LOB"/>
    <property type="match status" value="1"/>
</dbReference>
<protein>
    <submittedName>
        <fullName evidence="4">LOB domain-containing protein 39</fullName>
    </submittedName>
</protein>
<organism evidence="4">
    <name type="scientific">Anthurium amnicola</name>
    <dbReference type="NCBI Taxonomy" id="1678845"/>
    <lineage>
        <taxon>Eukaryota</taxon>
        <taxon>Viridiplantae</taxon>
        <taxon>Streptophyta</taxon>
        <taxon>Embryophyta</taxon>
        <taxon>Tracheophyta</taxon>
        <taxon>Spermatophyta</taxon>
        <taxon>Magnoliopsida</taxon>
        <taxon>Liliopsida</taxon>
        <taxon>Araceae</taxon>
        <taxon>Pothoideae</taxon>
        <taxon>Potheae</taxon>
        <taxon>Anthurium</taxon>
    </lineage>
</organism>
<dbReference type="PROSITE" id="PS50891">
    <property type="entry name" value="LOB"/>
    <property type="match status" value="1"/>
</dbReference>
<evidence type="ECO:0000256" key="1">
    <source>
        <dbReference type="ARBA" id="ARBA00005474"/>
    </source>
</evidence>
<reference evidence="4" key="1">
    <citation type="submission" date="2015-07" db="EMBL/GenBank/DDBJ databases">
        <title>Transcriptome Assembly of Anthurium amnicola.</title>
        <authorList>
            <person name="Suzuki J."/>
        </authorList>
    </citation>
    <scope>NUCLEOTIDE SEQUENCE</scope>
</reference>
<name>A0A1D1Y3L3_9ARAE</name>
<dbReference type="InterPro" id="IPR004883">
    <property type="entry name" value="LOB"/>
</dbReference>
<dbReference type="GO" id="GO:0010468">
    <property type="term" value="P:regulation of gene expression"/>
    <property type="evidence" value="ECO:0007669"/>
    <property type="project" value="TreeGrafter"/>
</dbReference>
<gene>
    <name evidence="4" type="primary">LBD39_2</name>
    <name evidence="4" type="ORF">g.107201</name>
</gene>
<dbReference type="AlphaFoldDB" id="A0A1D1Y3L3"/>
<evidence type="ECO:0000313" key="4">
    <source>
        <dbReference type="EMBL" id="JAT49244.1"/>
    </source>
</evidence>
<evidence type="ECO:0000256" key="2">
    <source>
        <dbReference type="SAM" id="MobiDB-lite"/>
    </source>
</evidence>
<dbReference type="EMBL" id="GDJX01018692">
    <property type="protein sequence ID" value="JAT49244.1"/>
    <property type="molecule type" value="Transcribed_RNA"/>
</dbReference>
<accession>A0A1D1Y3L3</accession>
<evidence type="ECO:0000259" key="3">
    <source>
        <dbReference type="PROSITE" id="PS50891"/>
    </source>
</evidence>
<feature type="compositionally biased region" description="Polar residues" evidence="2">
    <location>
        <begin position="226"/>
        <end position="235"/>
    </location>
</feature>
<proteinExistence type="inferred from homology"/>
<dbReference type="PANTHER" id="PTHR31304">
    <property type="entry name" value="LOB DOMAIN-CONTAINING PROTEIN 38"/>
    <property type="match status" value="1"/>
</dbReference>
<dbReference type="PANTHER" id="PTHR31304:SF1">
    <property type="entry name" value="LOB DOMAIN-CONTAINING PROTEIN 39"/>
    <property type="match status" value="1"/>
</dbReference>
<comment type="similarity">
    <text evidence="1">Belongs to the LOB domain-containing protein family.</text>
</comment>